<dbReference type="KEGG" id="proe:H9L23_07715"/>
<dbReference type="PANTHER" id="PTHR43861">
    <property type="entry name" value="TRANS-ACONITATE 2-METHYLTRANSFERASE-RELATED"/>
    <property type="match status" value="1"/>
</dbReference>
<dbReference type="EMBL" id="CP060723">
    <property type="protein sequence ID" value="QNN43957.1"/>
    <property type="molecule type" value="Genomic_DNA"/>
</dbReference>
<accession>A0A7G9QKT2</accession>
<keyword evidence="1" id="KW-0808">Transferase</keyword>
<dbReference type="CDD" id="cd02440">
    <property type="entry name" value="AdoMet_MTases"/>
    <property type="match status" value="1"/>
</dbReference>
<gene>
    <name evidence="1" type="ORF">H9L23_07715</name>
</gene>
<organism evidence="1 2">
    <name type="scientific">Pedobacter roseus</name>
    <dbReference type="NCBI Taxonomy" id="336820"/>
    <lineage>
        <taxon>Bacteria</taxon>
        <taxon>Pseudomonadati</taxon>
        <taxon>Bacteroidota</taxon>
        <taxon>Sphingobacteriia</taxon>
        <taxon>Sphingobacteriales</taxon>
        <taxon>Sphingobacteriaceae</taxon>
        <taxon>Pedobacter</taxon>
    </lineage>
</organism>
<dbReference type="GO" id="GO:0032259">
    <property type="term" value="P:methylation"/>
    <property type="evidence" value="ECO:0007669"/>
    <property type="project" value="UniProtKB-KW"/>
</dbReference>
<dbReference type="GO" id="GO:0008168">
    <property type="term" value="F:methyltransferase activity"/>
    <property type="evidence" value="ECO:0007669"/>
    <property type="project" value="UniProtKB-KW"/>
</dbReference>
<dbReference type="InterPro" id="IPR029063">
    <property type="entry name" value="SAM-dependent_MTases_sf"/>
</dbReference>
<name>A0A7G9QKT2_9SPHI</name>
<protein>
    <submittedName>
        <fullName evidence="1">Class I SAM-dependent methyltransferase</fullName>
    </submittedName>
</protein>
<keyword evidence="2" id="KW-1185">Reference proteome</keyword>
<dbReference type="AlphaFoldDB" id="A0A7G9QKT2"/>
<dbReference type="Pfam" id="PF13489">
    <property type="entry name" value="Methyltransf_23"/>
    <property type="match status" value="1"/>
</dbReference>
<evidence type="ECO:0000313" key="2">
    <source>
        <dbReference type="Proteomes" id="UP000515806"/>
    </source>
</evidence>
<dbReference type="Gene3D" id="3.40.50.150">
    <property type="entry name" value="Vaccinia Virus protein VP39"/>
    <property type="match status" value="1"/>
</dbReference>
<sequence>MTRFGWVFRKILWYLNNNNLKSQRAWNEQYLNGDWDCLASELEECRFAAVRNSIDKHCNQKSKVLDVGCGAGLLLKNAKHSIFDQYIGIDISNVAIERARTNKKSNIKYICADMENYYSATKFDMIIFNESLYYSKNPHKLINRYVEFLNKGGYLIFSIFEAKNHLNLIRGLQKDFPAIETTRSNNKRGSWYCHVHKI</sequence>
<evidence type="ECO:0000313" key="1">
    <source>
        <dbReference type="EMBL" id="QNN43957.1"/>
    </source>
</evidence>
<dbReference type="Proteomes" id="UP000515806">
    <property type="component" value="Chromosome"/>
</dbReference>
<dbReference type="RefSeq" id="WP_187594412.1">
    <property type="nucleotide sequence ID" value="NZ_CP060723.1"/>
</dbReference>
<reference evidence="1 2" key="1">
    <citation type="submission" date="2020-08" db="EMBL/GenBank/DDBJ databases">
        <title>Genome sequence of Pedobacter roseus KACC 11594T.</title>
        <authorList>
            <person name="Hyun D.-W."/>
            <person name="Bae J.-W."/>
        </authorList>
    </citation>
    <scope>NUCLEOTIDE SEQUENCE [LARGE SCALE GENOMIC DNA]</scope>
    <source>
        <strain evidence="1 2">KACC 11594</strain>
    </source>
</reference>
<keyword evidence="1" id="KW-0489">Methyltransferase</keyword>
<dbReference type="SUPFAM" id="SSF53335">
    <property type="entry name" value="S-adenosyl-L-methionine-dependent methyltransferases"/>
    <property type="match status" value="1"/>
</dbReference>
<proteinExistence type="predicted"/>